<reference evidence="3" key="1">
    <citation type="submission" date="2013-09" db="EMBL/GenBank/DDBJ databases">
        <title>Corchorus olitorius genome sequencing.</title>
        <authorList>
            <person name="Alam M."/>
            <person name="Haque M.S."/>
            <person name="Islam M.S."/>
            <person name="Emdad E.M."/>
            <person name="Islam M.M."/>
            <person name="Ahmed B."/>
            <person name="Halim A."/>
            <person name="Hossen Q.M.M."/>
            <person name="Hossain M.Z."/>
            <person name="Ahmed R."/>
            <person name="Khan M.M."/>
            <person name="Islam R."/>
            <person name="Rashid M.M."/>
            <person name="Khan S.A."/>
            <person name="Rahman M.S."/>
            <person name="Alam M."/>
            <person name="Yahiya A.S."/>
            <person name="Khan M.S."/>
            <person name="Azam M.S."/>
            <person name="Haque T."/>
            <person name="Lashkar M.Z.H."/>
            <person name="Akhand A.I."/>
            <person name="Morshed G."/>
            <person name="Roy S."/>
            <person name="Uddin K.S."/>
            <person name="Rabeya T."/>
            <person name="Hossain A.S."/>
            <person name="Chowdhury A."/>
            <person name="Snigdha A.R."/>
            <person name="Mortoza M.S."/>
            <person name="Matin S.A."/>
            <person name="Hoque S.M.E."/>
            <person name="Islam M.K."/>
            <person name="Roy D.K."/>
            <person name="Haider R."/>
            <person name="Moosa M.M."/>
            <person name="Elias S.M."/>
            <person name="Hasan A.M."/>
            <person name="Jahan S."/>
            <person name="Shafiuddin M."/>
            <person name="Mahmood N."/>
            <person name="Shommy N.S."/>
        </authorList>
    </citation>
    <scope>NUCLEOTIDE SEQUENCE [LARGE SCALE GENOMIC DNA]</scope>
    <source>
        <strain evidence="3">cv. O-4</strain>
    </source>
</reference>
<comment type="caution">
    <text evidence="2">The sequence shown here is derived from an EMBL/GenBank/DDBJ whole genome shotgun (WGS) entry which is preliminary data.</text>
</comment>
<evidence type="ECO:0000256" key="1">
    <source>
        <dbReference type="SAM" id="MobiDB-lite"/>
    </source>
</evidence>
<keyword evidence="3" id="KW-1185">Reference proteome</keyword>
<dbReference type="Proteomes" id="UP000187203">
    <property type="component" value="Unassembled WGS sequence"/>
</dbReference>
<sequence length="122" mass="12739">PRASGGDQGGVPPLGGLVPPVAHEVHELLLSQRQRLARDDLLHGSTRGGLREFRVRQRDSAGGALPPPLARGSAPLHLADEVVTCECAQVVAGGSRGLARQRGQSAGRLSPVLAEQVEQTHP</sequence>
<feature type="non-terminal residue" evidence="2">
    <location>
        <position position="1"/>
    </location>
</feature>
<evidence type="ECO:0000313" key="2">
    <source>
        <dbReference type="EMBL" id="OMP12850.1"/>
    </source>
</evidence>
<name>A0A1R3L0M3_9ROSI</name>
<organism evidence="2 3">
    <name type="scientific">Corchorus olitorius</name>
    <dbReference type="NCBI Taxonomy" id="93759"/>
    <lineage>
        <taxon>Eukaryota</taxon>
        <taxon>Viridiplantae</taxon>
        <taxon>Streptophyta</taxon>
        <taxon>Embryophyta</taxon>
        <taxon>Tracheophyta</taxon>
        <taxon>Spermatophyta</taxon>
        <taxon>Magnoliopsida</taxon>
        <taxon>eudicotyledons</taxon>
        <taxon>Gunneridae</taxon>
        <taxon>Pentapetalae</taxon>
        <taxon>rosids</taxon>
        <taxon>malvids</taxon>
        <taxon>Malvales</taxon>
        <taxon>Malvaceae</taxon>
        <taxon>Grewioideae</taxon>
        <taxon>Apeibeae</taxon>
        <taxon>Corchorus</taxon>
    </lineage>
</organism>
<feature type="region of interest" description="Disordered" evidence="1">
    <location>
        <begin position="96"/>
        <end position="122"/>
    </location>
</feature>
<proteinExistence type="predicted"/>
<gene>
    <name evidence="2" type="ORF">COLO4_02681</name>
</gene>
<dbReference type="EMBL" id="AWUE01005806">
    <property type="protein sequence ID" value="OMP12850.1"/>
    <property type="molecule type" value="Genomic_DNA"/>
</dbReference>
<accession>A0A1R3L0M3</accession>
<dbReference type="AlphaFoldDB" id="A0A1R3L0M3"/>
<protein>
    <submittedName>
        <fullName evidence="2">Fanconi anemia group I-like protein</fullName>
    </submittedName>
</protein>
<evidence type="ECO:0000313" key="3">
    <source>
        <dbReference type="Proteomes" id="UP000187203"/>
    </source>
</evidence>